<dbReference type="RefSeq" id="WP_184803045.1">
    <property type="nucleotide sequence ID" value="NZ_JACIIZ010000010.1"/>
</dbReference>
<dbReference type="GO" id="GO:0016853">
    <property type="term" value="F:isomerase activity"/>
    <property type="evidence" value="ECO:0007669"/>
    <property type="project" value="UniProtKB-KW"/>
</dbReference>
<dbReference type="AlphaFoldDB" id="A0A7X0EDQ1"/>
<sequence>MPDIPNDILLLLGRMDAKLDTALGLTADHEKRLKVLENARARQLGAAAAISTLAGSFGAYAVNHLMP</sequence>
<evidence type="ECO:0000313" key="1">
    <source>
        <dbReference type="EMBL" id="MBB6253032.1"/>
    </source>
</evidence>
<accession>A0A7X0EDQ1</accession>
<evidence type="ECO:0000313" key="2">
    <source>
        <dbReference type="Proteomes" id="UP000539175"/>
    </source>
</evidence>
<comment type="caution">
    <text evidence="1">The sequence shown here is derived from an EMBL/GenBank/DDBJ whole genome shotgun (WGS) entry which is preliminary data.</text>
</comment>
<proteinExistence type="predicted"/>
<dbReference type="EMBL" id="JACIIZ010000010">
    <property type="protein sequence ID" value="MBB6253032.1"/>
    <property type="molecule type" value="Genomic_DNA"/>
</dbReference>
<name>A0A7X0EDQ1_9PROT</name>
<dbReference type="Proteomes" id="UP000539175">
    <property type="component" value="Unassembled WGS sequence"/>
</dbReference>
<reference evidence="1 2" key="1">
    <citation type="submission" date="2020-08" db="EMBL/GenBank/DDBJ databases">
        <title>Genomic Encyclopedia of Type Strains, Phase IV (KMG-IV): sequencing the most valuable type-strain genomes for metagenomic binning, comparative biology and taxonomic classification.</title>
        <authorList>
            <person name="Goeker M."/>
        </authorList>
    </citation>
    <scope>NUCLEOTIDE SEQUENCE [LARGE SCALE GENOMIC DNA]</scope>
    <source>
        <strain evidence="1 2">DSM 22198</strain>
    </source>
</reference>
<keyword evidence="1" id="KW-0413">Isomerase</keyword>
<gene>
    <name evidence="1" type="ORF">FHS74_003601</name>
</gene>
<keyword evidence="2" id="KW-1185">Reference proteome</keyword>
<organism evidence="1 2">
    <name type="scientific">Nitrospirillum iridis</name>
    <dbReference type="NCBI Taxonomy" id="765888"/>
    <lineage>
        <taxon>Bacteria</taxon>
        <taxon>Pseudomonadati</taxon>
        <taxon>Pseudomonadota</taxon>
        <taxon>Alphaproteobacteria</taxon>
        <taxon>Rhodospirillales</taxon>
        <taxon>Azospirillaceae</taxon>
        <taxon>Nitrospirillum</taxon>
    </lineage>
</organism>
<protein>
    <submittedName>
        <fullName evidence="1">Muconolactone delta-isomerase</fullName>
    </submittedName>
</protein>